<dbReference type="Pfam" id="PF00005">
    <property type="entry name" value="ABC_tran"/>
    <property type="match status" value="2"/>
</dbReference>
<gene>
    <name evidence="6" type="primary">oppF</name>
    <name evidence="6" type="ORF">SCHRY_v1c04080</name>
</gene>
<dbReference type="PANTHER" id="PTHR43776">
    <property type="entry name" value="TRANSPORT ATP-BINDING PROTEIN"/>
    <property type="match status" value="1"/>
</dbReference>
<keyword evidence="3" id="KW-0547">Nucleotide-binding</keyword>
<dbReference type="SUPFAM" id="SSF52540">
    <property type="entry name" value="P-loop containing nucleoside triphosphate hydrolases"/>
    <property type="match status" value="2"/>
</dbReference>
<dbReference type="EMBL" id="CP005077">
    <property type="protein sequence ID" value="AGM24990.1"/>
    <property type="molecule type" value="Genomic_DNA"/>
</dbReference>
<dbReference type="RefSeq" id="WP_016338815.1">
    <property type="nucleotide sequence ID" value="NC_021280.1"/>
</dbReference>
<protein>
    <submittedName>
        <fullName evidence="6">Oligopeptide ABC transporter ATP-binding protein</fullName>
    </submittedName>
</protein>
<dbReference type="Gene3D" id="3.40.50.300">
    <property type="entry name" value="P-loop containing nucleotide triphosphate hydrolases"/>
    <property type="match status" value="2"/>
</dbReference>
<evidence type="ECO:0000256" key="2">
    <source>
        <dbReference type="ARBA" id="ARBA00022448"/>
    </source>
</evidence>
<accession>R4UFQ0</accession>
<name>R4UFQ0_9MOLU</name>
<dbReference type="InterPro" id="IPR017871">
    <property type="entry name" value="ABC_transporter-like_CS"/>
</dbReference>
<evidence type="ECO:0000313" key="7">
    <source>
        <dbReference type="Proteomes" id="UP000013964"/>
    </source>
</evidence>
<keyword evidence="2" id="KW-0813">Transport</keyword>
<sequence>MQKNEDIMLRVRDVVVQFRQKQKRVNAVKGASFDIYRGEIFSIVGESGSGKTTIGRAIAGIEQIKEGAVYMNNKIIRGKAPNLLKNTLFIQERVRLITANNTLLLKNLEGYINELKIRYYQYFENVRYNPTTKQLTPYLNKDYQSIAEAKGTYQTIFAHDKAGKHFRILQEQIENNIYLLTIILKKYQALIRFVDKLNEYIPDLDLALETALTNLLKANSKLCQELILSAQQLYTLLEIIVKLHNDLSSTSSAGEIKKYFEEVFETIRSVLEQRHEYLKKHQILKQNNKQLYLLLAPQRERQKIIKNYHKRYFVRAKDLNVLLDQQEKNGLNTATKKTELSQLRQKVGVLANLNINPNLIDELLIVLTNTNNGDVKKTLNNLTVNEVGKKLAEYLAPFGNDLFRLTRVVKELIYFKKYQVYCDLTIINLYNQLMNKPQLSVEQFNEVKQLLDLLELPIFDDIITKSPLFKTPSQAENRQNKKKIQMVFQDPSASLNDRISVEEIIGEGLEAFPEIYKNDEARNLYLEFYNANLAENEATMTLKEVKDLDVKRFLILNMIKEVGLLPEHLSRYSHEFSGGQRQRIGIARALIMKPEFIIADEPISALDVSIRAQILNLLKKFQSQINLTYIFVAHDLSVVRFIADRIAVIYHGQLVELAPAEELFINPLHPYTRALLSAIPLPNPNLEKNREHYIYDPEIEHYDYHYALPEFHEVTPNHFVYGNKREIVTIKQQLKGQDKANSKGGVNNV</sequence>
<dbReference type="GO" id="GO:0016887">
    <property type="term" value="F:ATP hydrolysis activity"/>
    <property type="evidence" value="ECO:0007669"/>
    <property type="project" value="InterPro"/>
</dbReference>
<evidence type="ECO:0000313" key="6">
    <source>
        <dbReference type="EMBL" id="AGM24990.1"/>
    </source>
</evidence>
<evidence type="ECO:0000256" key="3">
    <source>
        <dbReference type="ARBA" id="ARBA00022741"/>
    </source>
</evidence>
<organism evidence="6 7">
    <name type="scientific">Spiroplasma chrysopicola DF-1</name>
    <dbReference type="NCBI Taxonomy" id="1276227"/>
    <lineage>
        <taxon>Bacteria</taxon>
        <taxon>Bacillati</taxon>
        <taxon>Mycoplasmatota</taxon>
        <taxon>Mollicutes</taxon>
        <taxon>Entomoplasmatales</taxon>
        <taxon>Spiroplasmataceae</taxon>
        <taxon>Spiroplasma</taxon>
    </lineage>
</organism>
<dbReference type="PANTHER" id="PTHR43776:SF7">
    <property type="entry name" value="D,D-DIPEPTIDE TRANSPORT ATP-BINDING PROTEIN DDPF-RELATED"/>
    <property type="match status" value="1"/>
</dbReference>
<dbReference type="PROSITE" id="PS50893">
    <property type="entry name" value="ABC_TRANSPORTER_2"/>
    <property type="match status" value="1"/>
</dbReference>
<dbReference type="InterPro" id="IPR027417">
    <property type="entry name" value="P-loop_NTPase"/>
</dbReference>
<dbReference type="GO" id="GO:0015833">
    <property type="term" value="P:peptide transport"/>
    <property type="evidence" value="ECO:0007669"/>
    <property type="project" value="InterPro"/>
</dbReference>
<dbReference type="Proteomes" id="UP000013964">
    <property type="component" value="Chromosome"/>
</dbReference>
<dbReference type="SMART" id="SM00382">
    <property type="entry name" value="AAA"/>
    <property type="match status" value="1"/>
</dbReference>
<dbReference type="STRING" id="1276227.SCHRY_v1c04080"/>
<dbReference type="OrthoDB" id="9779287at2"/>
<dbReference type="CDD" id="cd03257">
    <property type="entry name" value="ABC_NikE_OppD_transporters"/>
    <property type="match status" value="1"/>
</dbReference>
<evidence type="ECO:0000256" key="4">
    <source>
        <dbReference type="ARBA" id="ARBA00022840"/>
    </source>
</evidence>
<dbReference type="Pfam" id="PF08352">
    <property type="entry name" value="oligo_HPY"/>
    <property type="match status" value="1"/>
</dbReference>
<dbReference type="GO" id="GO:0055085">
    <property type="term" value="P:transmembrane transport"/>
    <property type="evidence" value="ECO:0007669"/>
    <property type="project" value="UniProtKB-ARBA"/>
</dbReference>
<dbReference type="InterPro" id="IPR003593">
    <property type="entry name" value="AAA+_ATPase"/>
</dbReference>
<dbReference type="InterPro" id="IPR050319">
    <property type="entry name" value="ABC_transp_ATP-bind"/>
</dbReference>
<evidence type="ECO:0000256" key="1">
    <source>
        <dbReference type="ARBA" id="ARBA00005417"/>
    </source>
</evidence>
<dbReference type="eggNOG" id="COG1123">
    <property type="taxonomic scope" value="Bacteria"/>
</dbReference>
<keyword evidence="4 6" id="KW-0067">ATP-binding</keyword>
<evidence type="ECO:0000259" key="5">
    <source>
        <dbReference type="PROSITE" id="PS50893"/>
    </source>
</evidence>
<dbReference type="PROSITE" id="PS00211">
    <property type="entry name" value="ABC_TRANSPORTER_1"/>
    <property type="match status" value="1"/>
</dbReference>
<dbReference type="InterPro" id="IPR003439">
    <property type="entry name" value="ABC_transporter-like_ATP-bd"/>
</dbReference>
<proteinExistence type="inferred from homology"/>
<dbReference type="InterPro" id="IPR013563">
    <property type="entry name" value="Oligopep_ABC_C"/>
</dbReference>
<dbReference type="AlphaFoldDB" id="R4UFQ0"/>
<keyword evidence="7" id="KW-1185">Reference proteome</keyword>
<reference evidence="6 7" key="1">
    <citation type="journal article" date="2013" name="Genome Biol. Evol.">
        <title>Complete genomes of two dipteran-associated spiroplasmas provided insights into the origin, dynamics, and impacts of viral invasion in spiroplasma.</title>
        <authorList>
            <person name="Ku C."/>
            <person name="Lo W.S."/>
            <person name="Chen L.L."/>
            <person name="Kuo C.H."/>
        </authorList>
    </citation>
    <scope>NUCLEOTIDE SEQUENCE [LARGE SCALE GENOMIC DNA]</scope>
    <source>
        <strain evidence="6 7">DF-1</strain>
    </source>
</reference>
<dbReference type="KEGG" id="scr:SCHRY_v1c04080"/>
<dbReference type="HOGENOM" id="CLU_000604_73_2_14"/>
<comment type="similarity">
    <text evidence="1">Belongs to the ABC transporter superfamily.</text>
</comment>
<dbReference type="GO" id="GO:0005524">
    <property type="term" value="F:ATP binding"/>
    <property type="evidence" value="ECO:0007669"/>
    <property type="project" value="UniProtKB-KW"/>
</dbReference>
<dbReference type="eggNOG" id="COG4608">
    <property type="taxonomic scope" value="Bacteria"/>
</dbReference>
<dbReference type="PATRIC" id="fig|1276227.3.peg.407"/>
<feature type="domain" description="ABC transporter" evidence="5">
    <location>
        <begin position="9"/>
        <end position="676"/>
    </location>
</feature>